<dbReference type="OrthoDB" id="5171321at2"/>
<gene>
    <name evidence="4" type="ORF">GA0070606_3417</name>
</gene>
<protein>
    <submittedName>
        <fullName evidence="4">Repeat domain-containing protein</fullName>
    </submittedName>
</protein>
<dbReference type="InterPro" id="IPR028994">
    <property type="entry name" value="Integrin_alpha_N"/>
</dbReference>
<dbReference type="Proteomes" id="UP000199001">
    <property type="component" value="Unassembled WGS sequence"/>
</dbReference>
<dbReference type="InterPro" id="IPR017853">
    <property type="entry name" value="GH"/>
</dbReference>
<organism evidence="4 5">
    <name type="scientific">Micromonospora citrea</name>
    <dbReference type="NCBI Taxonomy" id="47855"/>
    <lineage>
        <taxon>Bacteria</taxon>
        <taxon>Bacillati</taxon>
        <taxon>Actinomycetota</taxon>
        <taxon>Actinomycetes</taxon>
        <taxon>Micromonosporales</taxon>
        <taxon>Micromonosporaceae</taxon>
        <taxon>Micromonospora</taxon>
    </lineage>
</organism>
<dbReference type="AlphaFoldDB" id="A0A1C6V4L8"/>
<name>A0A1C6V4L8_9ACTN</name>
<dbReference type="SUPFAM" id="SSF51445">
    <property type="entry name" value="(Trans)glycosidases"/>
    <property type="match status" value="1"/>
</dbReference>
<evidence type="ECO:0000259" key="3">
    <source>
        <dbReference type="Pfam" id="PF08924"/>
    </source>
</evidence>
<keyword evidence="5" id="KW-1185">Reference proteome</keyword>
<evidence type="ECO:0000313" key="5">
    <source>
        <dbReference type="Proteomes" id="UP000199001"/>
    </source>
</evidence>
<dbReference type="EMBL" id="FMHZ01000002">
    <property type="protein sequence ID" value="SCL61303.1"/>
    <property type="molecule type" value="Genomic_DNA"/>
</dbReference>
<reference evidence="5" key="1">
    <citation type="submission" date="2016-06" db="EMBL/GenBank/DDBJ databases">
        <authorList>
            <person name="Varghese N."/>
            <person name="Submissions Spin"/>
        </authorList>
    </citation>
    <scope>NUCLEOTIDE SEQUENCE [LARGE SCALE GENOMIC DNA]</scope>
    <source>
        <strain evidence="5">DSM 43903</strain>
    </source>
</reference>
<feature type="signal peptide" evidence="2">
    <location>
        <begin position="1"/>
        <end position="34"/>
    </location>
</feature>
<dbReference type="Gene3D" id="3.20.20.80">
    <property type="entry name" value="Glycosidases"/>
    <property type="match status" value="1"/>
</dbReference>
<dbReference type="InterPro" id="IPR006311">
    <property type="entry name" value="TAT_signal"/>
</dbReference>
<evidence type="ECO:0000256" key="1">
    <source>
        <dbReference type="ARBA" id="ARBA00022729"/>
    </source>
</evidence>
<feature type="domain" description="Rv2525c-like glycoside hydrolase-like" evidence="3">
    <location>
        <begin position="71"/>
        <end position="275"/>
    </location>
</feature>
<accession>A0A1C6V4L8</accession>
<sequence>MTLHSNAPAGLRRAARRALAATAAAVLTAGAALAGVTGPARAAGYTGPHPGTFTGLGFDTCTAPSSASMTAWLASPYRAVGIYIGGNGRACAQPNLTRDWVTTQAAAGWRFFPLYVGPQAPCRSTSKPRIDPAQAAAQGRAAADDAAARARDLGLVRESTVFYNMEKYPAGDAACSAAVQTFTHAWTTRLHDHGYFSGFYTDVASGGLADQVSAYGRAGHGKPDYLDFARWDGVQTVTDEALPESYWMPKQRMKQYRGDHHETWGGVTINIDSNHLDVAPLPAAGFGDFTGNGWADLGYRDPATGRLYVYGGNGVGLSGRVSLGAGWNGMDAIVRAGNFNRSGGEDLLAREKSTGYLWFYPGSGSGVTTRVKVGSGWNGMREITPVGDWNRDGYQDLAAVQSSTGVLWLYPGRGTGFGSRVALGGAGWNAFDELTGGGDFTGDGRPDVLAREKGTGRLHVYPGGPDGLLGARIDAGAGWGGMRDLVQLGDFDRNGRPDLVAVQQSTGNVLGYRWNGGAWLSPTRLGSGFGAMQPLL</sequence>
<dbReference type="PROSITE" id="PS51318">
    <property type="entry name" value="TAT"/>
    <property type="match status" value="1"/>
</dbReference>
<dbReference type="Gene3D" id="2.130.10.130">
    <property type="entry name" value="Integrin alpha, N-terminal"/>
    <property type="match status" value="1"/>
</dbReference>
<proteinExistence type="predicted"/>
<keyword evidence="1 2" id="KW-0732">Signal</keyword>
<dbReference type="InterPro" id="IPR015020">
    <property type="entry name" value="Rv2525c-like_Glyco_Hydro-like"/>
</dbReference>
<dbReference type="InterPro" id="IPR013517">
    <property type="entry name" value="FG-GAP"/>
</dbReference>
<dbReference type="PANTHER" id="PTHR46580:SF4">
    <property type="entry name" value="ATP_GTP-BINDING PROTEIN"/>
    <property type="match status" value="1"/>
</dbReference>
<dbReference type="Pfam" id="PF13517">
    <property type="entry name" value="FG-GAP_3"/>
    <property type="match status" value="1"/>
</dbReference>
<dbReference type="SUPFAM" id="SSF69318">
    <property type="entry name" value="Integrin alpha N-terminal domain"/>
    <property type="match status" value="1"/>
</dbReference>
<dbReference type="RefSeq" id="WP_091100939.1">
    <property type="nucleotide sequence ID" value="NZ_FMHZ01000002.1"/>
</dbReference>
<dbReference type="Pfam" id="PF08924">
    <property type="entry name" value="Rv2525c_GlyHyd-like"/>
    <property type="match status" value="1"/>
</dbReference>
<dbReference type="PANTHER" id="PTHR46580">
    <property type="entry name" value="SENSOR KINASE-RELATED"/>
    <property type="match status" value="1"/>
</dbReference>
<evidence type="ECO:0000313" key="4">
    <source>
        <dbReference type="EMBL" id="SCL61303.1"/>
    </source>
</evidence>
<evidence type="ECO:0000256" key="2">
    <source>
        <dbReference type="SAM" id="SignalP"/>
    </source>
</evidence>
<dbReference type="STRING" id="47855.GA0070606_3417"/>
<feature type="chain" id="PRO_5038355382" evidence="2">
    <location>
        <begin position="35"/>
        <end position="536"/>
    </location>
</feature>